<protein>
    <submittedName>
        <fullName evidence="2">Uncharacterized protein</fullName>
    </submittedName>
</protein>
<organism evidence="2 3">
    <name type="scientific">Pyrrhoderma noxium</name>
    <dbReference type="NCBI Taxonomy" id="2282107"/>
    <lineage>
        <taxon>Eukaryota</taxon>
        <taxon>Fungi</taxon>
        <taxon>Dikarya</taxon>
        <taxon>Basidiomycota</taxon>
        <taxon>Agaricomycotina</taxon>
        <taxon>Agaricomycetes</taxon>
        <taxon>Hymenochaetales</taxon>
        <taxon>Hymenochaetaceae</taxon>
        <taxon>Pyrrhoderma</taxon>
    </lineage>
</organism>
<feature type="region of interest" description="Disordered" evidence="1">
    <location>
        <begin position="189"/>
        <end position="209"/>
    </location>
</feature>
<dbReference type="Gene3D" id="3.30.559.30">
    <property type="entry name" value="Nonribosomal peptide synthetase, condensation domain"/>
    <property type="match status" value="1"/>
</dbReference>
<dbReference type="Gene3D" id="3.30.559.10">
    <property type="entry name" value="Chloramphenicol acetyltransferase-like domain"/>
    <property type="match status" value="1"/>
</dbReference>
<feature type="region of interest" description="Disordered" evidence="1">
    <location>
        <begin position="13"/>
        <end position="36"/>
    </location>
</feature>
<feature type="compositionally biased region" description="Polar residues" evidence="1">
    <location>
        <begin position="195"/>
        <end position="209"/>
    </location>
</feature>
<dbReference type="PANTHER" id="PTHR28037">
    <property type="entry name" value="ALCOHOL O-ACETYLTRANSFERASE 1-RELATED"/>
    <property type="match status" value="1"/>
</dbReference>
<dbReference type="EMBL" id="NBII01000002">
    <property type="protein sequence ID" value="PAV22737.1"/>
    <property type="molecule type" value="Genomic_DNA"/>
</dbReference>
<gene>
    <name evidence="2" type="ORF">PNOK_0269400</name>
</gene>
<dbReference type="AlphaFoldDB" id="A0A286UT33"/>
<dbReference type="PANTHER" id="PTHR28037:SF1">
    <property type="entry name" value="ALCOHOL O-ACETYLTRANSFERASE 1-RELATED"/>
    <property type="match status" value="1"/>
</dbReference>
<dbReference type="InParanoid" id="A0A286UT33"/>
<comment type="caution">
    <text evidence="2">The sequence shown here is derived from an EMBL/GenBank/DDBJ whole genome shotgun (WGS) entry which is preliminary data.</text>
</comment>
<dbReference type="STRING" id="2282107.A0A286UT33"/>
<evidence type="ECO:0000313" key="3">
    <source>
        <dbReference type="Proteomes" id="UP000217199"/>
    </source>
</evidence>
<reference evidence="2 3" key="1">
    <citation type="journal article" date="2017" name="Mol. Ecol.">
        <title>Comparative and population genomic landscape of Phellinus noxius: A hypervariable fungus causing root rot in trees.</title>
        <authorList>
            <person name="Chung C.L."/>
            <person name="Lee T.J."/>
            <person name="Akiba M."/>
            <person name="Lee H.H."/>
            <person name="Kuo T.H."/>
            <person name="Liu D."/>
            <person name="Ke H.M."/>
            <person name="Yokoi T."/>
            <person name="Roa M.B."/>
            <person name="Lu M.J."/>
            <person name="Chang Y.Y."/>
            <person name="Ann P.J."/>
            <person name="Tsai J.N."/>
            <person name="Chen C.Y."/>
            <person name="Tzean S.S."/>
            <person name="Ota Y."/>
            <person name="Hattori T."/>
            <person name="Sahashi N."/>
            <person name="Liou R.F."/>
            <person name="Kikuchi T."/>
            <person name="Tsai I.J."/>
        </authorList>
    </citation>
    <scope>NUCLEOTIDE SEQUENCE [LARGE SCALE GENOMIC DNA]</scope>
    <source>
        <strain evidence="2 3">FFPRI411160</strain>
    </source>
</reference>
<evidence type="ECO:0000313" key="2">
    <source>
        <dbReference type="EMBL" id="PAV22737.1"/>
    </source>
</evidence>
<name>A0A286UT33_9AGAM</name>
<feature type="compositionally biased region" description="Polar residues" evidence="1">
    <location>
        <begin position="13"/>
        <end position="30"/>
    </location>
</feature>
<dbReference type="Proteomes" id="UP000217199">
    <property type="component" value="Unassembled WGS sequence"/>
</dbReference>
<dbReference type="OrthoDB" id="3355480at2759"/>
<evidence type="ECO:0000256" key="1">
    <source>
        <dbReference type="SAM" id="MobiDB-lite"/>
    </source>
</evidence>
<dbReference type="InterPro" id="IPR023213">
    <property type="entry name" value="CAT-like_dom_sf"/>
</dbReference>
<dbReference type="InterPro" id="IPR052058">
    <property type="entry name" value="Alcohol_O-acetyltransferase"/>
</dbReference>
<feature type="region of interest" description="Disordered" evidence="1">
    <location>
        <begin position="490"/>
        <end position="522"/>
    </location>
</feature>
<accession>A0A286UT33</accession>
<proteinExistence type="predicted"/>
<feature type="compositionally biased region" description="Basic and acidic residues" evidence="1">
    <location>
        <begin position="506"/>
        <end position="519"/>
    </location>
</feature>
<sequence>MATIVPPYPVSSTFKDNTSSCPATTSTQKLPPTPPLTDDENEIADLKHVSTRSKVYTQPSLFVERKMGATELSYFLPSRADGVNDMYLHLGFRAPASLFTPARVRAAWAYLQLIHPPLASKVRMSPWDYDSARFVYAIPRSVEEALVRADETLELYELSGKEIIDAYLNGPRTLSEDRVAMLMLGTVPSQEERNSIPTPASTPAPQTGRNEAFPPFDDVKEFDLVICATHYVGDGMALHTFANEFFTLMGGKNENGKEKTTEEIEDMLEHEWRERFGGKPPTGNVLPRALEDVLPQIEGRFRKAAAKVDFKNTLKKDIGGHTFPRKKGSPRHTIVPTVPYDSKKTKAILKKCKENGVSIANAMFSLSALVWSRMKAEEADPKGEHPLMMYLALNMRPYLLASPTANKSYWFTAIGYLNVILPSFLPTSSSGNGNIADALKRTFWYRAKVAKSQITGVAKHPLLIHRTHEMSVVRGVRAKTWAREDDEKDAGIWVKPTPPPAPKVPTSEEIKESEKEKKPWQLPPAPSTALCGLSMLGNLDAMYKHASFPALELHTLTTGSRQRAGAMLLFGYTFAGKFWLSLGYDEFGFEGDVMERWWKGILDGVDEFLLN</sequence>
<keyword evidence="3" id="KW-1185">Reference proteome</keyword>